<sequence>MCEKQRTTGWRGRLDDNDGSASPSFPEQTTPVSPPFPHFICIGGKSTTATKGKAIERQRLLLEHLRPSSTSSSFENLDSSISIIGFWTVYGVEYAFGGSDNSKPGIVKLEPKHFQGLQIRKSILIGRTELSEDECREFIKKMAKDYPGNSYNIIFRNCNHFANNIIFRNCNHFANDASKRLTKNFLAGWINRLARVIETVIGGHDTRYTVDDLRGTKLSEDSRKYGAENTCTSGSALSKAAMSYSSACMDIEREREKSFEIPWHTEAEAQVIEVARRQAKVKESSGNPDNLSKFEAAQGRLHELKSNMTVEAEKHHHQNVLNILDRLEGEMLQERQRIEAFPMAAVTSPISSSPSYDEINGVFVFERKDNAADNTDYFLEEAIHPYQAESDAELSLIVGDYVVVRKVSAMVGGRCCLRLHVGATIMCSLSQITEYVDQSITIKACVGLNGMKLGGQLLTADDSQELLSTESFGTSSPGAERVRGEAGPKQAYPSSKQAQAHARRPAGSVQIQSPSLLKLNNVVDPQSLMLLSKQELEEILEDIRLEYSRWRCEFESIKAS</sequence>
<dbReference type="Proteomes" id="UP001055811">
    <property type="component" value="Linkage Group LG03"/>
</dbReference>
<organism evidence="1 2">
    <name type="scientific">Cichorium intybus</name>
    <name type="common">Chicory</name>
    <dbReference type="NCBI Taxonomy" id="13427"/>
    <lineage>
        <taxon>Eukaryota</taxon>
        <taxon>Viridiplantae</taxon>
        <taxon>Streptophyta</taxon>
        <taxon>Embryophyta</taxon>
        <taxon>Tracheophyta</taxon>
        <taxon>Spermatophyta</taxon>
        <taxon>Magnoliopsida</taxon>
        <taxon>eudicotyledons</taxon>
        <taxon>Gunneridae</taxon>
        <taxon>Pentapetalae</taxon>
        <taxon>asterids</taxon>
        <taxon>campanulids</taxon>
        <taxon>Asterales</taxon>
        <taxon>Asteraceae</taxon>
        <taxon>Cichorioideae</taxon>
        <taxon>Cichorieae</taxon>
        <taxon>Cichoriinae</taxon>
        <taxon>Cichorium</taxon>
    </lineage>
</organism>
<reference evidence="2" key="1">
    <citation type="journal article" date="2022" name="Mol. Ecol. Resour.">
        <title>The genomes of chicory, endive, great burdock and yacon provide insights into Asteraceae palaeo-polyploidization history and plant inulin production.</title>
        <authorList>
            <person name="Fan W."/>
            <person name="Wang S."/>
            <person name="Wang H."/>
            <person name="Wang A."/>
            <person name="Jiang F."/>
            <person name="Liu H."/>
            <person name="Zhao H."/>
            <person name="Xu D."/>
            <person name="Zhang Y."/>
        </authorList>
    </citation>
    <scope>NUCLEOTIDE SEQUENCE [LARGE SCALE GENOMIC DNA]</scope>
    <source>
        <strain evidence="2">cv. Punajuju</strain>
    </source>
</reference>
<name>A0ACB9F3U7_CICIN</name>
<comment type="caution">
    <text evidence="1">The sequence shown here is derived from an EMBL/GenBank/DDBJ whole genome shotgun (WGS) entry which is preliminary data.</text>
</comment>
<protein>
    <submittedName>
        <fullName evidence="1">Uncharacterized protein</fullName>
    </submittedName>
</protein>
<evidence type="ECO:0000313" key="1">
    <source>
        <dbReference type="EMBL" id="KAI3765769.1"/>
    </source>
</evidence>
<keyword evidence="2" id="KW-1185">Reference proteome</keyword>
<dbReference type="EMBL" id="CM042011">
    <property type="protein sequence ID" value="KAI3765769.1"/>
    <property type="molecule type" value="Genomic_DNA"/>
</dbReference>
<reference evidence="1 2" key="2">
    <citation type="journal article" date="2022" name="Mol. Ecol. Resour.">
        <title>The genomes of chicory, endive, great burdock and yacon provide insights into Asteraceae paleo-polyploidization history and plant inulin production.</title>
        <authorList>
            <person name="Fan W."/>
            <person name="Wang S."/>
            <person name="Wang H."/>
            <person name="Wang A."/>
            <person name="Jiang F."/>
            <person name="Liu H."/>
            <person name="Zhao H."/>
            <person name="Xu D."/>
            <person name="Zhang Y."/>
        </authorList>
    </citation>
    <scope>NUCLEOTIDE SEQUENCE [LARGE SCALE GENOMIC DNA]</scope>
    <source>
        <strain evidence="2">cv. Punajuju</strain>
        <tissue evidence="1">Leaves</tissue>
    </source>
</reference>
<accession>A0ACB9F3U7</accession>
<evidence type="ECO:0000313" key="2">
    <source>
        <dbReference type="Proteomes" id="UP001055811"/>
    </source>
</evidence>
<proteinExistence type="predicted"/>
<gene>
    <name evidence="1" type="ORF">L2E82_15812</name>
</gene>